<organism evidence="1 2">
    <name type="scientific">Liquorilactobacillus aquaticus DSM 21051</name>
    <dbReference type="NCBI Taxonomy" id="1423725"/>
    <lineage>
        <taxon>Bacteria</taxon>
        <taxon>Bacillati</taxon>
        <taxon>Bacillota</taxon>
        <taxon>Bacilli</taxon>
        <taxon>Lactobacillales</taxon>
        <taxon>Lactobacillaceae</taxon>
        <taxon>Liquorilactobacillus</taxon>
    </lineage>
</organism>
<evidence type="ECO:0000313" key="1">
    <source>
        <dbReference type="EMBL" id="KRM96212.1"/>
    </source>
</evidence>
<reference evidence="1 2" key="1">
    <citation type="journal article" date="2015" name="Genome Announc.">
        <title>Expanding the biotechnology potential of lactobacilli through comparative genomics of 213 strains and associated genera.</title>
        <authorList>
            <person name="Sun Z."/>
            <person name="Harris H.M."/>
            <person name="McCann A."/>
            <person name="Guo C."/>
            <person name="Argimon S."/>
            <person name="Zhang W."/>
            <person name="Yang X."/>
            <person name="Jeffery I.B."/>
            <person name="Cooney J.C."/>
            <person name="Kagawa T.F."/>
            <person name="Liu W."/>
            <person name="Song Y."/>
            <person name="Salvetti E."/>
            <person name="Wrobel A."/>
            <person name="Rasinkangas P."/>
            <person name="Parkhill J."/>
            <person name="Rea M.C."/>
            <person name="O'Sullivan O."/>
            <person name="Ritari J."/>
            <person name="Douillard F.P."/>
            <person name="Paul Ross R."/>
            <person name="Yang R."/>
            <person name="Briner A.E."/>
            <person name="Felis G.E."/>
            <person name="de Vos W.M."/>
            <person name="Barrangou R."/>
            <person name="Klaenhammer T.R."/>
            <person name="Caufield P.W."/>
            <person name="Cui Y."/>
            <person name="Zhang H."/>
            <person name="O'Toole P.W."/>
        </authorList>
    </citation>
    <scope>NUCLEOTIDE SEQUENCE [LARGE SCALE GENOMIC DNA]</scope>
    <source>
        <strain evidence="1 2">DSM 21051</strain>
    </source>
</reference>
<dbReference type="InterPro" id="IPR015231">
    <property type="entry name" value="DUF1934"/>
</dbReference>
<dbReference type="EMBL" id="AYZD01000016">
    <property type="protein sequence ID" value="KRM96212.1"/>
    <property type="molecule type" value="Genomic_DNA"/>
</dbReference>
<evidence type="ECO:0000313" key="2">
    <source>
        <dbReference type="Proteomes" id="UP000051015"/>
    </source>
</evidence>
<dbReference type="PATRIC" id="fig|1423725.3.peg.1053"/>
<gene>
    <name evidence="1" type="ORF">FC19_GL001022</name>
</gene>
<name>A0A0R2D2S9_9LACO</name>
<comment type="caution">
    <text evidence="1">The sequence shown here is derived from an EMBL/GenBank/DDBJ whole genome shotgun (WGS) entry which is preliminary data.</text>
</comment>
<dbReference type="STRING" id="1423725.FC19_GL001022"/>
<dbReference type="AlphaFoldDB" id="A0A0R2D2S9"/>
<dbReference type="Proteomes" id="UP000051015">
    <property type="component" value="Unassembled WGS sequence"/>
</dbReference>
<keyword evidence="2" id="KW-1185">Reference proteome</keyword>
<dbReference type="Gene3D" id="2.40.128.20">
    <property type="match status" value="1"/>
</dbReference>
<accession>A0A0R2D2S9</accession>
<dbReference type="InterPro" id="IPR012674">
    <property type="entry name" value="Calycin"/>
</dbReference>
<dbReference type="SUPFAM" id="SSF50814">
    <property type="entry name" value="Lipocalins"/>
    <property type="match status" value="1"/>
</dbReference>
<sequence>MTKFNYLIYNVKKNGKRWWRLLAKGTPVLIYLQTQRNQGGEISDYAKKFQGQLFRIGPSLYLRYLEEDEENKATVTFKISENGIIQLTRKQADIQMKLYFGDKQRIAALYRTAVGDIPIETITPALSVTTRDNPLSGVIKIDYLLYSGEKLLGDYKLRLQFTA</sequence>
<protein>
    <recommendedName>
        <fullName evidence="3">DUF1934 domain-containing protein</fullName>
    </recommendedName>
</protein>
<evidence type="ECO:0008006" key="3">
    <source>
        <dbReference type="Google" id="ProtNLM"/>
    </source>
</evidence>
<proteinExistence type="predicted"/>
<dbReference type="Pfam" id="PF09148">
    <property type="entry name" value="DUF1934"/>
    <property type="match status" value="1"/>
</dbReference>